<reference evidence="2" key="1">
    <citation type="submission" date="2021-02" db="EMBL/GenBank/DDBJ databases">
        <authorList>
            <person name="Nowell W R."/>
        </authorList>
    </citation>
    <scope>NUCLEOTIDE SEQUENCE</scope>
    <source>
        <strain evidence="2">Ploen Becks lab</strain>
    </source>
</reference>
<dbReference type="AlphaFoldDB" id="A0A814LV69"/>
<feature type="domain" description="Reverse transcriptase" evidence="1">
    <location>
        <begin position="1"/>
        <end position="131"/>
    </location>
</feature>
<dbReference type="OrthoDB" id="426210at2759"/>
<keyword evidence="3" id="KW-1185">Reference proteome</keyword>
<dbReference type="PROSITE" id="PS50878">
    <property type="entry name" value="RT_POL"/>
    <property type="match status" value="1"/>
</dbReference>
<protein>
    <recommendedName>
        <fullName evidence="1">Reverse transcriptase domain-containing protein</fullName>
    </recommendedName>
</protein>
<comment type="caution">
    <text evidence="2">The sequence shown here is derived from an EMBL/GenBank/DDBJ whole genome shotgun (WGS) entry which is preliminary data.</text>
</comment>
<gene>
    <name evidence="2" type="ORF">OXX778_LOCUS19713</name>
</gene>
<sequence length="131" mass="14694">MDNKLISEKQQGFVPSKSCTTYLIEFMDMVTLGIESDKNVDVLYTDFSIDFDKVAHQKLLIKLQANGIVGETLVWIRNFLLGRSQRVVLGDVASDWKEVSIGVPQGSVLGPILFVIYINDLLESIQSIICR</sequence>
<dbReference type="Pfam" id="PF00078">
    <property type="entry name" value="RVT_1"/>
    <property type="match status" value="1"/>
</dbReference>
<evidence type="ECO:0000259" key="1">
    <source>
        <dbReference type="PROSITE" id="PS50878"/>
    </source>
</evidence>
<evidence type="ECO:0000313" key="3">
    <source>
        <dbReference type="Proteomes" id="UP000663879"/>
    </source>
</evidence>
<proteinExistence type="predicted"/>
<dbReference type="EMBL" id="CAJNOC010006123">
    <property type="protein sequence ID" value="CAF1070750.1"/>
    <property type="molecule type" value="Genomic_DNA"/>
</dbReference>
<organism evidence="2 3">
    <name type="scientific">Brachionus calyciflorus</name>
    <dbReference type="NCBI Taxonomy" id="104777"/>
    <lineage>
        <taxon>Eukaryota</taxon>
        <taxon>Metazoa</taxon>
        <taxon>Spiralia</taxon>
        <taxon>Gnathifera</taxon>
        <taxon>Rotifera</taxon>
        <taxon>Eurotatoria</taxon>
        <taxon>Monogononta</taxon>
        <taxon>Pseudotrocha</taxon>
        <taxon>Ploima</taxon>
        <taxon>Brachionidae</taxon>
        <taxon>Brachionus</taxon>
    </lineage>
</organism>
<evidence type="ECO:0000313" key="2">
    <source>
        <dbReference type="EMBL" id="CAF1070750.1"/>
    </source>
</evidence>
<dbReference type="PANTHER" id="PTHR33332">
    <property type="entry name" value="REVERSE TRANSCRIPTASE DOMAIN-CONTAINING PROTEIN"/>
    <property type="match status" value="1"/>
</dbReference>
<name>A0A814LV69_9BILA</name>
<accession>A0A814LV69</accession>
<dbReference type="InterPro" id="IPR000477">
    <property type="entry name" value="RT_dom"/>
</dbReference>
<dbReference type="Proteomes" id="UP000663879">
    <property type="component" value="Unassembled WGS sequence"/>
</dbReference>